<organism evidence="1 2">
    <name type="scientific">Colletotrichum zoysiae</name>
    <dbReference type="NCBI Taxonomy" id="1216348"/>
    <lineage>
        <taxon>Eukaryota</taxon>
        <taxon>Fungi</taxon>
        <taxon>Dikarya</taxon>
        <taxon>Ascomycota</taxon>
        <taxon>Pezizomycotina</taxon>
        <taxon>Sordariomycetes</taxon>
        <taxon>Hypocreomycetidae</taxon>
        <taxon>Glomerellales</taxon>
        <taxon>Glomerellaceae</taxon>
        <taxon>Colletotrichum</taxon>
        <taxon>Colletotrichum graminicola species complex</taxon>
    </lineage>
</organism>
<sequence length="76" mass="8343">MKPIAEKDDARVITYPTDCTHDKYHPNQSIVDIQDMGIIDTKGLPWTIGSLLQGSQFADTIIEAKNIQGAASLEVD</sequence>
<evidence type="ECO:0000313" key="2">
    <source>
        <dbReference type="Proteomes" id="UP001232148"/>
    </source>
</evidence>
<comment type="caution">
    <text evidence="1">The sequence shown here is derived from an EMBL/GenBank/DDBJ whole genome shotgun (WGS) entry which is preliminary data.</text>
</comment>
<dbReference type="EMBL" id="MU842952">
    <property type="protein sequence ID" value="KAK2024855.1"/>
    <property type="molecule type" value="Genomic_DNA"/>
</dbReference>
<accession>A0AAD9M0F0</accession>
<reference evidence="1" key="1">
    <citation type="submission" date="2021-06" db="EMBL/GenBank/DDBJ databases">
        <title>Comparative genomics, transcriptomics and evolutionary studies reveal genomic signatures of adaptation to plant cell wall in hemibiotrophic fungi.</title>
        <authorList>
            <consortium name="DOE Joint Genome Institute"/>
            <person name="Baroncelli R."/>
            <person name="Diaz J.F."/>
            <person name="Benocci T."/>
            <person name="Peng M."/>
            <person name="Battaglia E."/>
            <person name="Haridas S."/>
            <person name="Andreopoulos W."/>
            <person name="Labutti K."/>
            <person name="Pangilinan J."/>
            <person name="Floch G.L."/>
            <person name="Makela M.R."/>
            <person name="Henrissat B."/>
            <person name="Grigoriev I.V."/>
            <person name="Crouch J.A."/>
            <person name="De Vries R.P."/>
            <person name="Sukno S.A."/>
            <person name="Thon M.R."/>
        </authorList>
    </citation>
    <scope>NUCLEOTIDE SEQUENCE</scope>
    <source>
        <strain evidence="1">MAFF235873</strain>
    </source>
</reference>
<evidence type="ECO:0000313" key="1">
    <source>
        <dbReference type="EMBL" id="KAK2024855.1"/>
    </source>
</evidence>
<keyword evidence="2" id="KW-1185">Reference proteome</keyword>
<gene>
    <name evidence="1" type="ORF">LX32DRAFT_696836</name>
</gene>
<dbReference type="AlphaFoldDB" id="A0AAD9M0F0"/>
<dbReference type="Proteomes" id="UP001232148">
    <property type="component" value="Unassembled WGS sequence"/>
</dbReference>
<proteinExistence type="predicted"/>
<name>A0AAD9M0F0_9PEZI</name>
<protein>
    <submittedName>
        <fullName evidence="1">Uncharacterized protein</fullName>
    </submittedName>
</protein>